<protein>
    <submittedName>
        <fullName evidence="5">Bacteriocin carnobacteriocin B2</fullName>
    </submittedName>
</protein>
<dbReference type="InterPro" id="IPR023388">
    <property type="entry name" value="Bacteriocin_IIa_dom_sf"/>
</dbReference>
<dbReference type="Proteomes" id="UP000464233">
    <property type="component" value="Plasmid LMA_pa"/>
</dbReference>
<organism evidence="5 6">
    <name type="scientific">Carnobacterium maltaromaticum</name>
    <name type="common">Carnobacterium piscicola</name>
    <dbReference type="NCBI Taxonomy" id="2751"/>
    <lineage>
        <taxon>Bacteria</taxon>
        <taxon>Bacillati</taxon>
        <taxon>Bacillota</taxon>
        <taxon>Bacilli</taxon>
        <taxon>Lactobacillales</taxon>
        <taxon>Carnobacteriaceae</taxon>
        <taxon>Carnobacterium</taxon>
    </lineage>
</organism>
<dbReference type="RefSeq" id="WP_176455302.1">
    <property type="nucleotide sequence ID" value="NZ_LN846932.1"/>
</dbReference>
<evidence type="ECO:0000313" key="6">
    <source>
        <dbReference type="Proteomes" id="UP000464233"/>
    </source>
</evidence>
<dbReference type="GO" id="GO:0042742">
    <property type="term" value="P:defense response to bacterium"/>
    <property type="evidence" value="ECO:0007669"/>
    <property type="project" value="UniProtKB-KW"/>
</dbReference>
<evidence type="ECO:0000256" key="1">
    <source>
        <dbReference type="ARBA" id="ARBA00007999"/>
    </source>
</evidence>
<gene>
    <name evidence="5" type="primary">cbnB</name>
    <name evidence="5" type="ORF">BN424_pa0041</name>
</gene>
<evidence type="ECO:0000256" key="4">
    <source>
        <dbReference type="ARBA" id="ARBA00023048"/>
    </source>
</evidence>
<dbReference type="InterPro" id="IPR002633">
    <property type="entry name" value="Bacteriocin_IIa"/>
</dbReference>
<dbReference type="PROSITE" id="PS60030">
    <property type="entry name" value="BACTERIOCIN_IIA"/>
    <property type="match status" value="1"/>
</dbReference>
<evidence type="ECO:0000256" key="3">
    <source>
        <dbReference type="ARBA" id="ARBA00023022"/>
    </source>
</evidence>
<reference evidence="5 6" key="2">
    <citation type="submission" date="2015-04" db="EMBL/GenBank/DDBJ databases">
        <title>Carnobacterium maltaromaticum LMA28 plasmids.</title>
        <authorList>
            <person name="Cailliez-Grimal C."/>
            <person name="Iskandar C."/>
        </authorList>
    </citation>
    <scope>NUCLEOTIDE SEQUENCE [LARGE SCALE GENOMIC DNA]</scope>
    <source>
        <strain evidence="5 6">LMA28</strain>
        <plasmid evidence="6">Chromosome</plasmid>
    </source>
</reference>
<keyword evidence="4" id="KW-0078">Bacteriocin</keyword>
<dbReference type="GO" id="GO:0005576">
    <property type="term" value="C:extracellular region"/>
    <property type="evidence" value="ECO:0007669"/>
    <property type="project" value="InterPro"/>
</dbReference>
<keyword evidence="3" id="KW-0044">Antibiotic</keyword>
<accession>A0A1Z5AXD6</accession>
<evidence type="ECO:0000313" key="5">
    <source>
        <dbReference type="EMBL" id="CRI06706.1"/>
    </source>
</evidence>
<name>A0A1Z5AXD6_CARML</name>
<comment type="similarity">
    <text evidence="1">Belongs to the bacteriocin class IIA/YGNGV family.</text>
</comment>
<dbReference type="EMBL" id="LN846932">
    <property type="protein sequence ID" value="CRI06706.1"/>
    <property type="molecule type" value="Genomic_DNA"/>
</dbReference>
<dbReference type="SMR" id="A0A1Z5AXD6"/>
<dbReference type="Pfam" id="PF01721">
    <property type="entry name" value="Bacteriocin_II"/>
    <property type="match status" value="1"/>
</dbReference>
<keyword evidence="5" id="KW-0614">Plasmid</keyword>
<keyword evidence="2" id="KW-0929">Antimicrobial</keyword>
<reference evidence="5 6" key="1">
    <citation type="submission" date="2015-04" db="EMBL/GenBank/DDBJ databases">
        <title>Carnobacterium maltaromaticum LMA28 complete chromosome sequence.</title>
        <authorList>
            <person name="Borges F."/>
            <person name="Cailliez-Grimal C."/>
        </authorList>
    </citation>
    <scope>NUCLEOTIDE SEQUENCE [LARGE SCALE GENOMIC DNA]</scope>
    <source>
        <strain evidence="5 6">LMA28</strain>
        <plasmid evidence="6">Chromosome</plasmid>
    </source>
</reference>
<dbReference type="GO" id="GO:0031640">
    <property type="term" value="P:killing of cells of another organism"/>
    <property type="evidence" value="ECO:0007669"/>
    <property type="project" value="UniProtKB-KW"/>
</dbReference>
<geneLocation type="plasmid" evidence="5">
    <name>LMA_pa</name>
</geneLocation>
<evidence type="ECO:0000256" key="2">
    <source>
        <dbReference type="ARBA" id="ARBA00022529"/>
    </source>
</evidence>
<dbReference type="Gene3D" id="1.20.5.130">
    <property type="match status" value="1"/>
</dbReference>
<proteinExistence type="inferred from homology"/>
<sequence length="66" mass="6994">MNSVKELNVKEMKQLHGGVNYGNGVSCSKTKCSVNWGQAFQERYTAGINSFVSGVASGAGSIGRRP</sequence>
<dbReference type="InterPro" id="IPR023384">
    <property type="entry name" value="Bacteriocin_IIa_CS"/>
</dbReference>
<dbReference type="AlphaFoldDB" id="A0A1Z5AXD6"/>